<keyword evidence="1" id="KW-0732">Signal</keyword>
<comment type="caution">
    <text evidence="2">The sequence shown here is derived from an EMBL/GenBank/DDBJ whole genome shotgun (WGS) entry which is preliminary data.</text>
</comment>
<protein>
    <submittedName>
        <fullName evidence="2">Uncharacterized protein</fullName>
    </submittedName>
</protein>
<gene>
    <name evidence="2" type="ORF">AAFF_G00203060</name>
</gene>
<feature type="chain" id="PRO_5042282571" evidence="1">
    <location>
        <begin position="24"/>
        <end position="166"/>
    </location>
</feature>
<reference evidence="2" key="1">
    <citation type="journal article" date="2023" name="Science">
        <title>Genome structures resolve the early diversification of teleost fishes.</title>
        <authorList>
            <person name="Parey E."/>
            <person name="Louis A."/>
            <person name="Montfort J."/>
            <person name="Bouchez O."/>
            <person name="Roques C."/>
            <person name="Iampietro C."/>
            <person name="Lluch J."/>
            <person name="Castinel A."/>
            <person name="Donnadieu C."/>
            <person name="Desvignes T."/>
            <person name="Floi Bucao C."/>
            <person name="Jouanno E."/>
            <person name="Wen M."/>
            <person name="Mejri S."/>
            <person name="Dirks R."/>
            <person name="Jansen H."/>
            <person name="Henkel C."/>
            <person name="Chen W.J."/>
            <person name="Zahm M."/>
            <person name="Cabau C."/>
            <person name="Klopp C."/>
            <person name="Thompson A.W."/>
            <person name="Robinson-Rechavi M."/>
            <person name="Braasch I."/>
            <person name="Lecointre G."/>
            <person name="Bobe J."/>
            <person name="Postlethwait J.H."/>
            <person name="Berthelot C."/>
            <person name="Roest Crollius H."/>
            <person name="Guiguen Y."/>
        </authorList>
    </citation>
    <scope>NUCLEOTIDE SEQUENCE</scope>
    <source>
        <strain evidence="2">NC1722</strain>
    </source>
</reference>
<accession>A0AAD7WVB4</accession>
<evidence type="ECO:0000313" key="3">
    <source>
        <dbReference type="Proteomes" id="UP001221898"/>
    </source>
</evidence>
<dbReference type="EMBL" id="JAINUG010000027">
    <property type="protein sequence ID" value="KAJ8410325.1"/>
    <property type="molecule type" value="Genomic_DNA"/>
</dbReference>
<sequence length="166" mass="18606">MSKALGTYLRLPLLLIFAVGVNCGGSRCQSRDGQVRVHLHNKNNEMYARHGSIDSLMRSRPSPSVYSRSYMRTSFQRDLPRSKVQRADLAKTKMAMDTKITAALEKLGRPVCCDARGIDERSRRWSTSSLLLSLFWQQRPTHPSCAFVPLENGYLSLGTIADTKSG</sequence>
<feature type="signal peptide" evidence="1">
    <location>
        <begin position="1"/>
        <end position="23"/>
    </location>
</feature>
<keyword evidence="3" id="KW-1185">Reference proteome</keyword>
<dbReference type="AlphaFoldDB" id="A0AAD7WVB4"/>
<proteinExistence type="predicted"/>
<evidence type="ECO:0000313" key="2">
    <source>
        <dbReference type="EMBL" id="KAJ8410325.1"/>
    </source>
</evidence>
<dbReference type="Proteomes" id="UP001221898">
    <property type="component" value="Unassembled WGS sequence"/>
</dbReference>
<name>A0AAD7WVB4_9TELE</name>
<evidence type="ECO:0000256" key="1">
    <source>
        <dbReference type="SAM" id="SignalP"/>
    </source>
</evidence>
<organism evidence="2 3">
    <name type="scientific">Aldrovandia affinis</name>
    <dbReference type="NCBI Taxonomy" id="143900"/>
    <lineage>
        <taxon>Eukaryota</taxon>
        <taxon>Metazoa</taxon>
        <taxon>Chordata</taxon>
        <taxon>Craniata</taxon>
        <taxon>Vertebrata</taxon>
        <taxon>Euteleostomi</taxon>
        <taxon>Actinopterygii</taxon>
        <taxon>Neopterygii</taxon>
        <taxon>Teleostei</taxon>
        <taxon>Notacanthiformes</taxon>
        <taxon>Halosauridae</taxon>
        <taxon>Aldrovandia</taxon>
    </lineage>
</organism>